<dbReference type="Gene3D" id="3.20.20.80">
    <property type="entry name" value="Glycosidases"/>
    <property type="match status" value="1"/>
</dbReference>
<keyword evidence="4" id="KW-0812">Transmembrane</keyword>
<dbReference type="SMART" id="SM00641">
    <property type="entry name" value="Glyco_25"/>
    <property type="match status" value="1"/>
</dbReference>
<gene>
    <name evidence="5" type="ORF">GQR93_10470</name>
</gene>
<dbReference type="GeneID" id="69058792"/>
<dbReference type="GO" id="GO:0003796">
    <property type="term" value="F:lysozyme activity"/>
    <property type="evidence" value="ECO:0007669"/>
    <property type="project" value="InterPro"/>
</dbReference>
<dbReference type="Proteomes" id="UP000465035">
    <property type="component" value="Chromosome"/>
</dbReference>
<accession>A0A6P1E9Z6</accession>
<dbReference type="EMBL" id="CP047121">
    <property type="protein sequence ID" value="QHB52582.1"/>
    <property type="molecule type" value="Genomic_DNA"/>
</dbReference>
<dbReference type="GO" id="GO:0009253">
    <property type="term" value="P:peptidoglycan catabolic process"/>
    <property type="evidence" value="ECO:0007669"/>
    <property type="project" value="InterPro"/>
</dbReference>
<dbReference type="SUPFAM" id="SSF51445">
    <property type="entry name" value="(Trans)glycosidases"/>
    <property type="match status" value="1"/>
</dbReference>
<protein>
    <submittedName>
        <fullName evidence="5">Lysozyme</fullName>
    </submittedName>
</protein>
<organism evidence="5 6">
    <name type="scientific">Lentilactobacillus hilgardii</name>
    <name type="common">Lactobacillus hilgardii</name>
    <dbReference type="NCBI Taxonomy" id="1588"/>
    <lineage>
        <taxon>Bacteria</taxon>
        <taxon>Bacillati</taxon>
        <taxon>Bacillota</taxon>
        <taxon>Bacilli</taxon>
        <taxon>Lactobacillales</taxon>
        <taxon>Lactobacillaceae</taxon>
        <taxon>Lentilactobacillus</taxon>
    </lineage>
</organism>
<keyword evidence="2" id="KW-0378">Hydrolase</keyword>
<evidence type="ECO:0000256" key="4">
    <source>
        <dbReference type="SAM" id="Phobius"/>
    </source>
</evidence>
<dbReference type="InterPro" id="IPR017853">
    <property type="entry name" value="GH"/>
</dbReference>
<sequence length="253" mass="29567">MRRRDVQPIYAETYRRRVRTRKVIFGVFLLIVLLITAFSVWRWHAKQELKRYPIRGVSINQDNGYIDFESLKNNGVKFVYLKATQGATYTDDSFLSNFQRSQGSQLPVGVYHYFSFSSSPKAQFKNFVRQVKTNTGSLPICISIQYYGGYNDGSVHWKSTRENVRTLMSDIRHYYQRPVVISTSQEIIQRLKIEATNAHQFWTTDGQLGKPNGDATFIQVTQKQDFRLDRQVVFLPMSVFNGDARQWARYLES</sequence>
<dbReference type="GO" id="GO:0016052">
    <property type="term" value="P:carbohydrate catabolic process"/>
    <property type="evidence" value="ECO:0007669"/>
    <property type="project" value="TreeGrafter"/>
</dbReference>
<dbReference type="PANTHER" id="PTHR34135:SF2">
    <property type="entry name" value="LYSOZYME"/>
    <property type="match status" value="1"/>
</dbReference>
<dbReference type="AlphaFoldDB" id="A0A6P1E9Z6"/>
<dbReference type="Pfam" id="PF01183">
    <property type="entry name" value="Glyco_hydro_25"/>
    <property type="match status" value="1"/>
</dbReference>
<keyword evidence="4" id="KW-0472">Membrane</keyword>
<evidence type="ECO:0000256" key="1">
    <source>
        <dbReference type="ARBA" id="ARBA00010646"/>
    </source>
</evidence>
<evidence type="ECO:0000313" key="6">
    <source>
        <dbReference type="Proteomes" id="UP000465035"/>
    </source>
</evidence>
<feature type="transmembrane region" description="Helical" evidence="4">
    <location>
        <begin position="23"/>
        <end position="43"/>
    </location>
</feature>
<dbReference type="SMR" id="A0A6P1E9Z6"/>
<name>A0A6P1E9Z6_LENHI</name>
<dbReference type="PANTHER" id="PTHR34135">
    <property type="entry name" value="LYSOZYME"/>
    <property type="match status" value="1"/>
</dbReference>
<dbReference type="InterPro" id="IPR018077">
    <property type="entry name" value="Glyco_hydro_fam25_subgr"/>
</dbReference>
<evidence type="ECO:0000256" key="2">
    <source>
        <dbReference type="ARBA" id="ARBA00022801"/>
    </source>
</evidence>
<dbReference type="RefSeq" id="WP_004466961.1">
    <property type="nucleotide sequence ID" value="NZ_CABKOL010000104.1"/>
</dbReference>
<comment type="similarity">
    <text evidence="1">Belongs to the glycosyl hydrolase 25 family.</text>
</comment>
<keyword evidence="3" id="KW-0326">Glycosidase</keyword>
<dbReference type="InterPro" id="IPR002053">
    <property type="entry name" value="Glyco_hydro_25"/>
</dbReference>
<reference evidence="5 6" key="1">
    <citation type="submission" date="2019-12" db="EMBL/GenBank/DDBJ databases">
        <title>Lactobacillus hilgardii FLUB.</title>
        <authorList>
            <person name="Gustaw K."/>
        </authorList>
    </citation>
    <scope>NUCLEOTIDE SEQUENCE [LARGE SCALE GENOMIC DNA]</scope>
    <source>
        <strain evidence="5 6">FLUB</strain>
    </source>
</reference>
<proteinExistence type="inferred from homology"/>
<dbReference type="PROSITE" id="PS51904">
    <property type="entry name" value="GLYCOSYL_HYDROL_F25_2"/>
    <property type="match status" value="1"/>
</dbReference>
<dbReference type="GO" id="GO:0016998">
    <property type="term" value="P:cell wall macromolecule catabolic process"/>
    <property type="evidence" value="ECO:0007669"/>
    <property type="project" value="InterPro"/>
</dbReference>
<keyword evidence="4" id="KW-1133">Transmembrane helix</keyword>
<evidence type="ECO:0000256" key="3">
    <source>
        <dbReference type="ARBA" id="ARBA00023295"/>
    </source>
</evidence>
<evidence type="ECO:0000313" key="5">
    <source>
        <dbReference type="EMBL" id="QHB52582.1"/>
    </source>
</evidence>